<evidence type="ECO:0000259" key="2">
    <source>
        <dbReference type="Pfam" id="PF22893"/>
    </source>
</evidence>
<name>A0A9P9WQK9_9PEZI</name>
<gene>
    <name evidence="3" type="ORF">JX265_004281</name>
</gene>
<sequence>MADPTDARSAPPGGSTSSTDLHASEAIFSLPPGATNGSAADSGQLPQTSSAAAPVAELDNHHGVFATQHPELTPGNLVEGIESFQLASDISATIAESSDLGPVGDEDSDHASRTTGLAPASGNSEEVLFDGSRDTEPGPGDPEPLLTAGGSGSSSSRSKGKETQKQKAVHFERDEAAGHTIPGDNNMDTHLPDYKPLKPGEPGWNRSPERPPVKLPIRFQDAVGRHYVFPWERVRTWEGMERLIKAAFLHVNILGPHVQAGHYDLTAETGVTFEDPYATSAEPSATTSGPCFGNKGQPVTIVPASALAPGSSASGASSSTAPPPVPSPPAAGSPSPSAAQGGPNGTNQPLLGPIILPELWEDLVVPGMYVRMHMWPMSPPIGSVHPPPPPPPMPHAPPLAAPVGRGRGRGRGAGPGPPMPHIVPEPVWMPMGSRVRPRGMPSPPPPPRPKTRKRPE</sequence>
<protein>
    <recommendedName>
        <fullName evidence="2">Ubiquitin-like domain-containing protein</fullName>
    </recommendedName>
</protein>
<dbReference type="Pfam" id="PF22893">
    <property type="entry name" value="ULD_2"/>
    <property type="match status" value="1"/>
</dbReference>
<dbReference type="Proteomes" id="UP000829685">
    <property type="component" value="Unassembled WGS sequence"/>
</dbReference>
<proteinExistence type="predicted"/>
<keyword evidence="4" id="KW-1185">Reference proteome</keyword>
<evidence type="ECO:0000313" key="4">
    <source>
        <dbReference type="Proteomes" id="UP000829685"/>
    </source>
</evidence>
<evidence type="ECO:0000313" key="3">
    <source>
        <dbReference type="EMBL" id="KAI1875223.1"/>
    </source>
</evidence>
<feature type="compositionally biased region" description="Pro residues" evidence="1">
    <location>
        <begin position="321"/>
        <end position="331"/>
    </location>
</feature>
<feature type="region of interest" description="Disordered" evidence="1">
    <location>
        <begin position="97"/>
        <end position="189"/>
    </location>
</feature>
<organism evidence="3 4">
    <name type="scientific">Neoarthrinium moseri</name>
    <dbReference type="NCBI Taxonomy" id="1658444"/>
    <lineage>
        <taxon>Eukaryota</taxon>
        <taxon>Fungi</taxon>
        <taxon>Dikarya</taxon>
        <taxon>Ascomycota</taxon>
        <taxon>Pezizomycotina</taxon>
        <taxon>Sordariomycetes</taxon>
        <taxon>Xylariomycetidae</taxon>
        <taxon>Amphisphaeriales</taxon>
        <taxon>Apiosporaceae</taxon>
        <taxon>Neoarthrinium</taxon>
    </lineage>
</organism>
<dbReference type="OrthoDB" id="3045089at2759"/>
<feature type="compositionally biased region" description="Pro residues" evidence="1">
    <location>
        <begin position="386"/>
        <end position="400"/>
    </location>
</feature>
<accession>A0A9P9WQK9</accession>
<reference evidence="3" key="1">
    <citation type="submission" date="2021-03" db="EMBL/GenBank/DDBJ databases">
        <title>Revisited historic fungal species revealed as producer of novel bioactive compounds through whole genome sequencing and comparative genomics.</title>
        <authorList>
            <person name="Vignolle G.A."/>
            <person name="Hochenegger N."/>
            <person name="Mach R.L."/>
            <person name="Mach-Aigner A.R."/>
            <person name="Javad Rahimi M."/>
            <person name="Salim K.A."/>
            <person name="Chan C.M."/>
            <person name="Lim L.B.L."/>
            <person name="Cai F."/>
            <person name="Druzhinina I.S."/>
            <person name="U'Ren J.M."/>
            <person name="Derntl C."/>
        </authorList>
    </citation>
    <scope>NUCLEOTIDE SEQUENCE</scope>
    <source>
        <strain evidence="3">TUCIM 5799</strain>
    </source>
</reference>
<feature type="compositionally biased region" description="Low complexity" evidence="1">
    <location>
        <begin position="332"/>
        <end position="341"/>
    </location>
</feature>
<dbReference type="EMBL" id="JAFIMR010000008">
    <property type="protein sequence ID" value="KAI1875223.1"/>
    <property type="molecule type" value="Genomic_DNA"/>
</dbReference>
<feature type="compositionally biased region" description="Polar residues" evidence="1">
    <location>
        <begin position="35"/>
        <end position="51"/>
    </location>
</feature>
<feature type="region of interest" description="Disordered" evidence="1">
    <location>
        <begin position="386"/>
        <end position="456"/>
    </location>
</feature>
<feature type="region of interest" description="Disordered" evidence="1">
    <location>
        <begin position="1"/>
        <end position="57"/>
    </location>
</feature>
<feature type="domain" description="Ubiquitin-like" evidence="2">
    <location>
        <begin position="215"/>
        <end position="271"/>
    </location>
</feature>
<feature type="compositionally biased region" description="Low complexity" evidence="1">
    <location>
        <begin position="306"/>
        <end position="320"/>
    </location>
</feature>
<evidence type="ECO:0000256" key="1">
    <source>
        <dbReference type="SAM" id="MobiDB-lite"/>
    </source>
</evidence>
<dbReference type="InterPro" id="IPR054464">
    <property type="entry name" value="ULD_fung"/>
</dbReference>
<dbReference type="AlphaFoldDB" id="A0A9P9WQK9"/>
<feature type="region of interest" description="Disordered" evidence="1">
    <location>
        <begin position="306"/>
        <end position="350"/>
    </location>
</feature>
<feature type="compositionally biased region" description="Basic and acidic residues" evidence="1">
    <location>
        <begin position="159"/>
        <end position="177"/>
    </location>
</feature>
<comment type="caution">
    <text evidence="3">The sequence shown here is derived from an EMBL/GenBank/DDBJ whole genome shotgun (WGS) entry which is preliminary data.</text>
</comment>